<dbReference type="CDD" id="cd16894">
    <property type="entry name" value="MltD-like"/>
    <property type="match status" value="1"/>
</dbReference>
<dbReference type="PANTHER" id="PTHR33734">
    <property type="entry name" value="LYSM DOMAIN-CONTAINING GPI-ANCHORED PROTEIN 2"/>
    <property type="match status" value="1"/>
</dbReference>
<dbReference type="InterPro" id="IPR000189">
    <property type="entry name" value="Transglyc_AS"/>
</dbReference>
<dbReference type="PROSITE" id="PS00922">
    <property type="entry name" value="TRANSGLYCOSYLASE"/>
    <property type="match status" value="1"/>
</dbReference>
<sequence>MPAVDLWDRIRRDLVWSYPDHPTVIAQRAHYLKQTGLFDALSERASWYLHYIVERVEERDLPIELALLPIVESTLLPQSMSHRSAAGLWQIMPRTGKHLGLQQNWWYDGRLDIRDSTEAALDYLESLNARFDGDWLLALSAYNAGETRVKRAQRANAKKGLPTDYWSLKLPTETKHYLPRLLALAQIIKNPQAHEVTLPPVPNTQSFTAIAVNGQIEVSSFAKQLNVDESLIRRFNPGILRWATDPNGSPEILVPVEIADQALALAQSLPDTPRTQWHRYTIQPGDSLIRIAKRFDLEVALLRAANDIKGSFIRAGDTLMIPTGGESTLLADGRRVYRASMRYTVKRGDSLYKIADRFRISISDLVAWNAIDPKDYLRPGQSLTLFPSES</sequence>
<name>F3L138_9GAMM</name>
<dbReference type="GO" id="GO:0000270">
    <property type="term" value="P:peptidoglycan metabolic process"/>
    <property type="evidence" value="ECO:0007669"/>
    <property type="project" value="InterPro"/>
</dbReference>
<protein>
    <submittedName>
        <fullName evidence="3">Membrane-bound lytic murein transglycosylase D</fullName>
    </submittedName>
</protein>
<dbReference type="STRING" id="2518989.IMCC3088_1130"/>
<dbReference type="PROSITE" id="PS51782">
    <property type="entry name" value="LYSM"/>
    <property type="match status" value="2"/>
</dbReference>
<dbReference type="eggNOG" id="COG1388">
    <property type="taxonomic scope" value="Bacteria"/>
</dbReference>
<keyword evidence="4" id="KW-1185">Reference proteome</keyword>
<dbReference type="InterPro" id="IPR036779">
    <property type="entry name" value="LysM_dom_sf"/>
</dbReference>
<dbReference type="Proteomes" id="UP000005615">
    <property type="component" value="Unassembled WGS sequence"/>
</dbReference>
<dbReference type="Gene3D" id="1.10.530.10">
    <property type="match status" value="1"/>
</dbReference>
<dbReference type="GO" id="GO:0016020">
    <property type="term" value="C:membrane"/>
    <property type="evidence" value="ECO:0007669"/>
    <property type="project" value="InterPro"/>
</dbReference>
<dbReference type="InterPro" id="IPR018392">
    <property type="entry name" value="LysM"/>
</dbReference>
<evidence type="ECO:0000259" key="2">
    <source>
        <dbReference type="PROSITE" id="PS51782"/>
    </source>
</evidence>
<dbReference type="Gene3D" id="3.10.350.10">
    <property type="entry name" value="LysM domain"/>
    <property type="match status" value="2"/>
</dbReference>
<dbReference type="CDD" id="cd00118">
    <property type="entry name" value="LysM"/>
    <property type="match status" value="2"/>
</dbReference>
<gene>
    <name evidence="3" type="ORF">IMCC3088_1130</name>
</gene>
<evidence type="ECO:0000313" key="3">
    <source>
        <dbReference type="EMBL" id="EGG29983.1"/>
    </source>
</evidence>
<dbReference type="EMBL" id="AEIG01000026">
    <property type="protein sequence ID" value="EGG29983.1"/>
    <property type="molecule type" value="Genomic_DNA"/>
</dbReference>
<dbReference type="SUPFAM" id="SSF53955">
    <property type="entry name" value="Lysozyme-like"/>
    <property type="match status" value="1"/>
</dbReference>
<dbReference type="InterPro" id="IPR008258">
    <property type="entry name" value="Transglycosylase_SLT_dom_1"/>
</dbReference>
<dbReference type="SUPFAM" id="SSF54106">
    <property type="entry name" value="LysM domain"/>
    <property type="match status" value="2"/>
</dbReference>
<proteinExistence type="inferred from homology"/>
<evidence type="ECO:0000313" key="4">
    <source>
        <dbReference type="Proteomes" id="UP000005615"/>
    </source>
</evidence>
<dbReference type="PANTHER" id="PTHR33734:SF22">
    <property type="entry name" value="MEMBRANE-BOUND LYTIC MUREIN TRANSGLYCOSYLASE D"/>
    <property type="match status" value="1"/>
</dbReference>
<dbReference type="SMART" id="SM00257">
    <property type="entry name" value="LysM"/>
    <property type="match status" value="2"/>
</dbReference>
<dbReference type="AlphaFoldDB" id="F3L138"/>
<dbReference type="eggNOG" id="COG0741">
    <property type="taxonomic scope" value="Bacteria"/>
</dbReference>
<dbReference type="Pfam" id="PF01464">
    <property type="entry name" value="SLT"/>
    <property type="match status" value="1"/>
</dbReference>
<dbReference type="InterPro" id="IPR023346">
    <property type="entry name" value="Lysozyme-like_dom_sf"/>
</dbReference>
<dbReference type="GO" id="GO:0008932">
    <property type="term" value="F:lytic endotransglycosylase activity"/>
    <property type="evidence" value="ECO:0007669"/>
    <property type="project" value="TreeGrafter"/>
</dbReference>
<reference evidence="3 4" key="1">
    <citation type="journal article" date="2011" name="J. Bacteriol.">
        <title>Genome sequence of strain IMCC3088, a proteorhodopsin-containing marine bacterium belonging to the OM60/NOR5 clade.</title>
        <authorList>
            <person name="Jang Y."/>
            <person name="Oh H.M."/>
            <person name="Kang I."/>
            <person name="Lee K."/>
            <person name="Yang S.J."/>
            <person name="Cho J.C."/>
        </authorList>
    </citation>
    <scope>NUCLEOTIDE SEQUENCE [LARGE SCALE GENOMIC DNA]</scope>
    <source>
        <strain evidence="3 4">IMCC3088</strain>
    </source>
</reference>
<feature type="domain" description="LysM" evidence="2">
    <location>
        <begin position="278"/>
        <end position="321"/>
    </location>
</feature>
<feature type="domain" description="LysM" evidence="2">
    <location>
        <begin position="341"/>
        <end position="385"/>
    </location>
</feature>
<comment type="similarity">
    <text evidence="1">Belongs to the transglycosylase Slt family.</text>
</comment>
<comment type="caution">
    <text evidence="3">The sequence shown here is derived from an EMBL/GenBank/DDBJ whole genome shotgun (WGS) entry which is preliminary data.</text>
</comment>
<evidence type="ECO:0000256" key="1">
    <source>
        <dbReference type="ARBA" id="ARBA00007734"/>
    </source>
</evidence>
<organism evidence="3 4">
    <name type="scientific">Aequoribacter fuscus</name>
    <dbReference type="NCBI Taxonomy" id="2518989"/>
    <lineage>
        <taxon>Bacteria</taxon>
        <taxon>Pseudomonadati</taxon>
        <taxon>Pseudomonadota</taxon>
        <taxon>Gammaproteobacteria</taxon>
        <taxon>Cellvibrionales</taxon>
        <taxon>Halieaceae</taxon>
        <taxon>Aequoribacter</taxon>
    </lineage>
</organism>
<dbReference type="Pfam" id="PF01476">
    <property type="entry name" value="LysM"/>
    <property type="match status" value="2"/>
</dbReference>
<accession>F3L138</accession>